<evidence type="ECO:0000256" key="2">
    <source>
        <dbReference type="ARBA" id="ARBA00012438"/>
    </source>
</evidence>
<dbReference type="PANTHER" id="PTHR43304:SF1">
    <property type="entry name" value="PAC DOMAIN-CONTAINING PROTEIN"/>
    <property type="match status" value="1"/>
</dbReference>
<evidence type="ECO:0000259" key="8">
    <source>
        <dbReference type="PROSITE" id="PS50112"/>
    </source>
</evidence>
<dbReference type="SMART" id="SM00387">
    <property type="entry name" value="HATPase_c"/>
    <property type="match status" value="1"/>
</dbReference>
<comment type="caution">
    <text evidence="9">The sequence shown here is derived from an EMBL/GenBank/DDBJ whole genome shotgun (WGS) entry which is preliminary data.</text>
</comment>
<name>A0ABP9EWS6_9ACTN</name>
<dbReference type="Pfam" id="PF13426">
    <property type="entry name" value="PAS_9"/>
    <property type="match status" value="1"/>
</dbReference>
<evidence type="ECO:0000256" key="4">
    <source>
        <dbReference type="ARBA" id="ARBA00022679"/>
    </source>
</evidence>
<dbReference type="InterPro" id="IPR001610">
    <property type="entry name" value="PAC"/>
</dbReference>
<dbReference type="NCBIfam" id="TIGR00229">
    <property type="entry name" value="sensory_box"/>
    <property type="match status" value="2"/>
</dbReference>
<evidence type="ECO:0000256" key="3">
    <source>
        <dbReference type="ARBA" id="ARBA00022553"/>
    </source>
</evidence>
<dbReference type="Pfam" id="PF02518">
    <property type="entry name" value="HATPase_c"/>
    <property type="match status" value="1"/>
</dbReference>
<evidence type="ECO:0000256" key="5">
    <source>
        <dbReference type="ARBA" id="ARBA00022777"/>
    </source>
</evidence>
<proteinExistence type="predicted"/>
<feature type="domain" description="Histidine kinase" evidence="7">
    <location>
        <begin position="525"/>
        <end position="736"/>
    </location>
</feature>
<dbReference type="InterPro" id="IPR003594">
    <property type="entry name" value="HATPase_dom"/>
</dbReference>
<dbReference type="Gene3D" id="3.30.565.10">
    <property type="entry name" value="Histidine kinase-like ATPase, C-terminal domain"/>
    <property type="match status" value="1"/>
</dbReference>
<dbReference type="EMBL" id="BAABLV010000005">
    <property type="protein sequence ID" value="GAA4889134.1"/>
    <property type="molecule type" value="Genomic_DNA"/>
</dbReference>
<evidence type="ECO:0000313" key="10">
    <source>
        <dbReference type="Proteomes" id="UP001501521"/>
    </source>
</evidence>
<dbReference type="InterPro" id="IPR036890">
    <property type="entry name" value="HATPase_C_sf"/>
</dbReference>
<dbReference type="InterPro" id="IPR013655">
    <property type="entry name" value="PAS_fold_3"/>
</dbReference>
<dbReference type="CDD" id="cd00130">
    <property type="entry name" value="PAS"/>
    <property type="match status" value="2"/>
</dbReference>
<dbReference type="PRINTS" id="PR00344">
    <property type="entry name" value="BCTRLSENSOR"/>
</dbReference>
<protein>
    <recommendedName>
        <fullName evidence="2">histidine kinase</fullName>
        <ecNumber evidence="2">2.7.13.3</ecNumber>
    </recommendedName>
</protein>
<feature type="domain" description="PAS" evidence="8">
    <location>
        <begin position="258"/>
        <end position="312"/>
    </location>
</feature>
<evidence type="ECO:0000256" key="6">
    <source>
        <dbReference type="ARBA" id="ARBA00023012"/>
    </source>
</evidence>
<dbReference type="SMART" id="SM00091">
    <property type="entry name" value="PAS"/>
    <property type="match status" value="4"/>
</dbReference>
<feature type="domain" description="PAS" evidence="8">
    <location>
        <begin position="159"/>
        <end position="190"/>
    </location>
</feature>
<dbReference type="EC" id="2.7.13.3" evidence="2"/>
<dbReference type="Proteomes" id="UP001501521">
    <property type="component" value="Unassembled WGS sequence"/>
</dbReference>
<dbReference type="InterPro" id="IPR052162">
    <property type="entry name" value="Sensor_kinase/Photoreceptor"/>
</dbReference>
<dbReference type="PROSITE" id="PS50109">
    <property type="entry name" value="HIS_KIN"/>
    <property type="match status" value="1"/>
</dbReference>
<comment type="catalytic activity">
    <reaction evidence="1">
        <text>ATP + protein L-histidine = ADP + protein N-phospho-L-histidine.</text>
        <dbReference type="EC" id="2.7.13.3"/>
    </reaction>
</comment>
<dbReference type="PROSITE" id="PS50112">
    <property type="entry name" value="PAS"/>
    <property type="match status" value="2"/>
</dbReference>
<evidence type="ECO:0000259" key="7">
    <source>
        <dbReference type="PROSITE" id="PS50109"/>
    </source>
</evidence>
<accession>A0ABP9EWS6</accession>
<sequence>MDTTEELLTAALDGLVDLHILVGPSRHDDGTLQDLVVLLVNQTALDAWGVEREDVLGVGLLDLLPGLRAAGVHGRLVDTLETGRPTILTGLEYASEMLGSVAYFDVRATRVSGDKVSISWADVTSRHLAAAAAAEAGRRYQLLAENASDVVLCATEWAVEWVSPSVESVLGFSPQQLLGSALERLVHPDDAPMARAAMGPRTAGPRHAEARLRCAGGGHRWMDVRFNLAGSQASGEALWVVSCRDIDAEVSMRRRLREERAMFEAIGTSVTDAFITVNGAGTVVAWNHAAVDMFGYAEAEALGERYRLFLPKRYWGVVERWLADPTGPELRAAAERTHRVRALRRDGTTFPGEYSLAVWSRDGADHVTVILRDTTRQQAVLDHLERSRQELAEAQRLARAGSWTHNAKLDRFEWSDELRRIYGLPVTRELTTMEALTDPIVGDARQRAIDALEAALAGAGNAEVEFDLRRGDGEVRRVCGRIASSIDARTGAVQLRGSVVDMTEAHRAAEVRVRRTARHADYLARVEHTLRTHLSVVEGWSGILERSFDDLAPAVRDEAIGAIRRNSTSLVAHVKGLMNESAFLARADAIEVGPVDAAAVVSTVAADYQGLAQDRYLRVSPASGVTATASAEGLDTIVRHLVENSLHHAREGGGVEVLTREVPGRTVEIVVRNDGDPIPDDVQLFAPFVKDRASGGNGLGLHVVATLVEAMGGRVAGGNRTDGPGAQFVVSLPAGQ</sequence>
<organism evidence="9 10">
    <name type="scientific">Tessaracoccus lubricantis</name>
    <dbReference type="NCBI Taxonomy" id="545543"/>
    <lineage>
        <taxon>Bacteria</taxon>
        <taxon>Bacillati</taxon>
        <taxon>Actinomycetota</taxon>
        <taxon>Actinomycetes</taxon>
        <taxon>Propionibacteriales</taxon>
        <taxon>Propionibacteriaceae</taxon>
        <taxon>Tessaracoccus</taxon>
    </lineage>
</organism>
<keyword evidence="3" id="KW-0597">Phosphoprotein</keyword>
<dbReference type="InterPro" id="IPR035965">
    <property type="entry name" value="PAS-like_dom_sf"/>
</dbReference>
<dbReference type="RefSeq" id="WP_345577616.1">
    <property type="nucleotide sequence ID" value="NZ_BAABLV010000005.1"/>
</dbReference>
<dbReference type="PANTHER" id="PTHR43304">
    <property type="entry name" value="PHYTOCHROME-LIKE PROTEIN CPH1"/>
    <property type="match status" value="1"/>
</dbReference>
<dbReference type="Gene3D" id="3.30.450.20">
    <property type="entry name" value="PAS domain"/>
    <property type="match status" value="4"/>
</dbReference>
<reference evidence="10" key="1">
    <citation type="journal article" date="2019" name="Int. J. Syst. Evol. Microbiol.">
        <title>The Global Catalogue of Microorganisms (GCM) 10K type strain sequencing project: providing services to taxonomists for standard genome sequencing and annotation.</title>
        <authorList>
            <consortium name="The Broad Institute Genomics Platform"/>
            <consortium name="The Broad Institute Genome Sequencing Center for Infectious Disease"/>
            <person name="Wu L."/>
            <person name="Ma J."/>
        </authorList>
    </citation>
    <scope>NUCLEOTIDE SEQUENCE [LARGE SCALE GENOMIC DNA]</scope>
    <source>
        <strain evidence="10">JCM 19125</strain>
    </source>
</reference>
<keyword evidence="6" id="KW-0902">Two-component regulatory system</keyword>
<dbReference type="SMART" id="SM00086">
    <property type="entry name" value="PAC"/>
    <property type="match status" value="3"/>
</dbReference>
<dbReference type="Pfam" id="PF08447">
    <property type="entry name" value="PAS_3"/>
    <property type="match status" value="1"/>
</dbReference>
<evidence type="ECO:0000256" key="1">
    <source>
        <dbReference type="ARBA" id="ARBA00000085"/>
    </source>
</evidence>
<dbReference type="SUPFAM" id="SSF55785">
    <property type="entry name" value="PYP-like sensor domain (PAS domain)"/>
    <property type="match status" value="4"/>
</dbReference>
<dbReference type="InterPro" id="IPR000014">
    <property type="entry name" value="PAS"/>
</dbReference>
<dbReference type="InterPro" id="IPR004358">
    <property type="entry name" value="Sig_transdc_His_kin-like_C"/>
</dbReference>
<dbReference type="SUPFAM" id="SSF55874">
    <property type="entry name" value="ATPase domain of HSP90 chaperone/DNA topoisomerase II/histidine kinase"/>
    <property type="match status" value="1"/>
</dbReference>
<evidence type="ECO:0000313" key="9">
    <source>
        <dbReference type="EMBL" id="GAA4889134.1"/>
    </source>
</evidence>
<keyword evidence="4" id="KW-0808">Transferase</keyword>
<dbReference type="InterPro" id="IPR005467">
    <property type="entry name" value="His_kinase_dom"/>
</dbReference>
<gene>
    <name evidence="9" type="ORF">GCM10025789_01850</name>
</gene>
<keyword evidence="5" id="KW-0418">Kinase</keyword>
<keyword evidence="10" id="KW-1185">Reference proteome</keyword>